<evidence type="ECO:0000313" key="31">
    <source>
        <dbReference type="EMBL" id="HIV24973.1"/>
    </source>
</evidence>
<dbReference type="Pfam" id="PF00905">
    <property type="entry name" value="Transpeptidase"/>
    <property type="match status" value="1"/>
</dbReference>
<dbReference type="GO" id="GO:0008360">
    <property type="term" value="P:regulation of cell shape"/>
    <property type="evidence" value="ECO:0007669"/>
    <property type="project" value="UniProtKB-KW"/>
</dbReference>
<dbReference type="GO" id="GO:0009002">
    <property type="term" value="F:serine-type D-Ala-D-Ala carboxypeptidase activity"/>
    <property type="evidence" value="ECO:0007669"/>
    <property type="project" value="UniProtKB-EC"/>
</dbReference>
<dbReference type="GO" id="GO:0005886">
    <property type="term" value="C:plasma membrane"/>
    <property type="evidence" value="ECO:0007669"/>
    <property type="project" value="UniProtKB-SubCell"/>
</dbReference>
<evidence type="ECO:0000259" key="29">
    <source>
        <dbReference type="Pfam" id="PF00905"/>
    </source>
</evidence>
<protein>
    <recommendedName>
        <fullName evidence="7">Penicillin-binding protein 1A</fullName>
        <ecNumber evidence="24">2.4.99.28</ecNumber>
        <ecNumber evidence="6">3.4.16.4</ecNumber>
    </recommendedName>
</protein>
<keyword evidence="20" id="KW-0046">Antibiotic resistance</keyword>
<comment type="similarity">
    <text evidence="4">In the C-terminal section; belongs to the transpeptidase family.</text>
</comment>
<sequence length="847" mass="92639">MNLGQKKVLERKAQLDSSSGRLKKKAGVSALRVILYSILAVFTIVICLGIGAYRGIIASAPDISDVNIMPMGYATFVYDSDGNQMQRLTYAGGNRVSVSIEDIPVHMQHAIVAIEDSRFYEHNGVDPQGMLRAIAVAVSSGFQRTEGASTITQQLLKNNVFTDWTEESTFESIKRKIQEQYLAVKLEKALTEEGADTKAVILENYLNTVNFGSGAYGVQTAAQTYFGKDCKDLTLSECAVLAAIPQNPTKWNPLNHPENNAIRRETVLDYMLEQGYITQAEHDEALADDVYTRIQQHAETADTEAAPYSYFIDELIGQVRTDLMEQKGYTEVQANNAIYSGGLRIYSTQDPHIQQIMEEEFQNEANYPSEVEVGLDWALTVDHANGTRQNYSREMLQLYFREQGDSSFDLLFSSQEEAQSYIDQYKAAVVGEGDTIVAERSSFTPQPQAAMTVIEQSTGYVKGIVGGRGEKTASLTLNRATDTYEQPGSTFKILSAYGPALETGAVTLATHIEDEPYNYADGTPLHNSDNTYRGDVTVRTAIINSINIPAVKVLTEITPSAGFRYLLRLGFTTLEEGQDEIQPLALGGITNGVSNLELTAAYAAIANGGIYVEPVFYTKVTDQEGNVLLENTPVETRVFKESTAYLLTSAMEDVVSEGTGTPFQLDNMTLAGKTGTTTSYMDLVFAGFTPYYTAAVWAGYDVNAELPAEARGYHQTLWRNVMNRIHEGLEDKEFEQPSTVERVTICADSGLLAGTGCTRTAEYFDSSNVPTVRCTQHVPVPTPTPTPTPTSRPTATPTPAQTPEATPTPTQEPTQTPEATPTQTPEPSEDPGSTPEPPEESTRSEGG</sequence>
<dbReference type="GO" id="GO:0008658">
    <property type="term" value="F:penicillin binding"/>
    <property type="evidence" value="ECO:0007669"/>
    <property type="project" value="InterPro"/>
</dbReference>
<comment type="pathway">
    <text evidence="3">Cell wall biogenesis; peptidoglycan biosynthesis.</text>
</comment>
<comment type="function">
    <text evidence="1">Cell wall formation. Synthesis of cross-linked peptidoglycan from the lipid intermediates. The enzyme has a penicillin-insensitive transglycosylase N-terminal domain (formation of linear glycan strands) and a penicillin-sensitive transpeptidase C-terminal domain (cross-linking of the peptide subunits).</text>
</comment>
<evidence type="ECO:0000256" key="20">
    <source>
        <dbReference type="ARBA" id="ARBA00023251"/>
    </source>
</evidence>
<evidence type="ECO:0000256" key="14">
    <source>
        <dbReference type="ARBA" id="ARBA00022801"/>
    </source>
</evidence>
<evidence type="ECO:0000256" key="6">
    <source>
        <dbReference type="ARBA" id="ARBA00012448"/>
    </source>
</evidence>
<evidence type="ECO:0000256" key="10">
    <source>
        <dbReference type="ARBA" id="ARBA00022670"/>
    </source>
</evidence>
<keyword evidence="11" id="KW-0328">Glycosyltransferase</keyword>
<evidence type="ECO:0000256" key="15">
    <source>
        <dbReference type="ARBA" id="ARBA00022960"/>
    </source>
</evidence>
<organism evidence="31 32">
    <name type="scientific">Candidatus Scatomonas pullistercoris</name>
    <dbReference type="NCBI Taxonomy" id="2840920"/>
    <lineage>
        <taxon>Bacteria</taxon>
        <taxon>Bacillati</taxon>
        <taxon>Bacillota</taxon>
        <taxon>Clostridia</taxon>
        <taxon>Lachnospirales</taxon>
        <taxon>Lachnospiraceae</taxon>
        <taxon>Lachnospiraceae incertae sedis</taxon>
        <taxon>Candidatus Scatomonas</taxon>
    </lineage>
</organism>
<dbReference type="Proteomes" id="UP000824169">
    <property type="component" value="Unassembled WGS sequence"/>
</dbReference>
<keyword evidence="13 28" id="KW-0812">Transmembrane</keyword>
<keyword evidence="21" id="KW-0511">Multifunctional enzyme</keyword>
<evidence type="ECO:0000256" key="13">
    <source>
        <dbReference type="ARBA" id="ARBA00022692"/>
    </source>
</evidence>
<proteinExistence type="inferred from homology"/>
<evidence type="ECO:0000256" key="19">
    <source>
        <dbReference type="ARBA" id="ARBA00023136"/>
    </source>
</evidence>
<dbReference type="EC" id="3.4.16.4" evidence="6"/>
<feature type="region of interest" description="Disordered" evidence="27">
    <location>
        <begin position="773"/>
        <end position="847"/>
    </location>
</feature>
<evidence type="ECO:0000256" key="16">
    <source>
        <dbReference type="ARBA" id="ARBA00022968"/>
    </source>
</evidence>
<dbReference type="InterPro" id="IPR050396">
    <property type="entry name" value="Glycosyltr_51/Transpeptidase"/>
</dbReference>
<evidence type="ECO:0000256" key="24">
    <source>
        <dbReference type="ARBA" id="ARBA00044770"/>
    </source>
</evidence>
<evidence type="ECO:0000256" key="28">
    <source>
        <dbReference type="SAM" id="Phobius"/>
    </source>
</evidence>
<evidence type="ECO:0000256" key="17">
    <source>
        <dbReference type="ARBA" id="ARBA00022984"/>
    </source>
</evidence>
<dbReference type="GO" id="GO:0046677">
    <property type="term" value="P:response to antibiotic"/>
    <property type="evidence" value="ECO:0007669"/>
    <property type="project" value="UniProtKB-KW"/>
</dbReference>
<dbReference type="FunFam" id="1.10.3810.10:FF:000001">
    <property type="entry name" value="Penicillin-binding protein 1A"/>
    <property type="match status" value="1"/>
</dbReference>
<dbReference type="GO" id="GO:0008955">
    <property type="term" value="F:peptidoglycan glycosyltransferase activity"/>
    <property type="evidence" value="ECO:0007669"/>
    <property type="project" value="UniProtKB-EC"/>
</dbReference>
<evidence type="ECO:0000256" key="23">
    <source>
        <dbReference type="ARBA" id="ARBA00034000"/>
    </source>
</evidence>
<dbReference type="EMBL" id="DVOO01000011">
    <property type="protein sequence ID" value="HIV24973.1"/>
    <property type="molecule type" value="Genomic_DNA"/>
</dbReference>
<dbReference type="Gene3D" id="1.10.3810.10">
    <property type="entry name" value="Biosynthetic peptidoglycan transglycosylase-like"/>
    <property type="match status" value="1"/>
</dbReference>
<evidence type="ECO:0000256" key="25">
    <source>
        <dbReference type="ARBA" id="ARBA00049902"/>
    </source>
</evidence>
<evidence type="ECO:0000256" key="27">
    <source>
        <dbReference type="SAM" id="MobiDB-lite"/>
    </source>
</evidence>
<keyword evidence="22" id="KW-0961">Cell wall biogenesis/degradation</keyword>
<evidence type="ECO:0000256" key="12">
    <source>
        <dbReference type="ARBA" id="ARBA00022679"/>
    </source>
</evidence>
<keyword evidence="10" id="KW-0645">Protease</keyword>
<evidence type="ECO:0000256" key="21">
    <source>
        <dbReference type="ARBA" id="ARBA00023268"/>
    </source>
</evidence>
<feature type="domain" description="Penicillin-binding protein transpeptidase" evidence="29">
    <location>
        <begin position="450"/>
        <end position="712"/>
    </location>
</feature>
<evidence type="ECO:0000256" key="4">
    <source>
        <dbReference type="ARBA" id="ARBA00007090"/>
    </source>
</evidence>
<comment type="pathway">
    <text evidence="26">Glycan biosynthesis.</text>
</comment>
<evidence type="ECO:0000256" key="5">
    <source>
        <dbReference type="ARBA" id="ARBA00007739"/>
    </source>
</evidence>
<evidence type="ECO:0000256" key="26">
    <source>
        <dbReference type="ARBA" id="ARBA00060592"/>
    </source>
</evidence>
<keyword evidence="9" id="KW-0121">Carboxypeptidase</keyword>
<dbReference type="SUPFAM" id="SSF56601">
    <property type="entry name" value="beta-lactamase/transpeptidase-like"/>
    <property type="match status" value="1"/>
</dbReference>
<feature type="domain" description="Glycosyl transferase family 51" evidence="30">
    <location>
        <begin position="82"/>
        <end position="271"/>
    </location>
</feature>
<evidence type="ECO:0000256" key="18">
    <source>
        <dbReference type="ARBA" id="ARBA00022989"/>
    </source>
</evidence>
<evidence type="ECO:0000256" key="3">
    <source>
        <dbReference type="ARBA" id="ARBA00004752"/>
    </source>
</evidence>
<dbReference type="InterPro" id="IPR001264">
    <property type="entry name" value="Glyco_trans_51"/>
</dbReference>
<dbReference type="GO" id="GO:0009252">
    <property type="term" value="P:peptidoglycan biosynthetic process"/>
    <property type="evidence" value="ECO:0007669"/>
    <property type="project" value="UniProtKB-KW"/>
</dbReference>
<keyword evidence="18 28" id="KW-1133">Transmembrane helix</keyword>
<keyword evidence="14" id="KW-0378">Hydrolase</keyword>
<keyword evidence="19 28" id="KW-0472">Membrane</keyword>
<dbReference type="PANTHER" id="PTHR32282">
    <property type="entry name" value="BINDING PROTEIN TRANSPEPTIDASE, PUTATIVE-RELATED"/>
    <property type="match status" value="1"/>
</dbReference>
<dbReference type="SUPFAM" id="SSF53955">
    <property type="entry name" value="Lysozyme-like"/>
    <property type="match status" value="1"/>
</dbReference>
<dbReference type="Gene3D" id="3.40.710.10">
    <property type="entry name" value="DD-peptidase/beta-lactamase superfamily"/>
    <property type="match status" value="2"/>
</dbReference>
<evidence type="ECO:0000313" key="32">
    <source>
        <dbReference type="Proteomes" id="UP000824169"/>
    </source>
</evidence>
<dbReference type="InterPro" id="IPR012338">
    <property type="entry name" value="Beta-lactam/transpept-like"/>
</dbReference>
<dbReference type="NCBIfam" id="TIGR02074">
    <property type="entry name" value="PBP_1a_fam"/>
    <property type="match status" value="1"/>
</dbReference>
<dbReference type="EC" id="2.4.99.28" evidence="24"/>
<name>A0A9D1TAE3_9FIRM</name>
<dbReference type="GO" id="GO:0030288">
    <property type="term" value="C:outer membrane-bounded periplasmic space"/>
    <property type="evidence" value="ECO:0007669"/>
    <property type="project" value="TreeGrafter"/>
</dbReference>
<comment type="catalytic activity">
    <reaction evidence="25">
        <text>[GlcNAc-(1-&gt;4)-Mur2Ac(oyl-L-Ala-gamma-D-Glu-L-Lys-D-Ala-D-Ala)](n)-di-trans,octa-cis-undecaprenyl diphosphate + beta-D-GlcNAc-(1-&gt;4)-Mur2Ac(oyl-L-Ala-gamma-D-Glu-L-Lys-D-Ala-D-Ala)-di-trans,octa-cis-undecaprenyl diphosphate = [GlcNAc-(1-&gt;4)-Mur2Ac(oyl-L-Ala-gamma-D-Glu-L-Lys-D-Ala-D-Ala)](n+1)-di-trans,octa-cis-undecaprenyl diphosphate + di-trans,octa-cis-undecaprenyl diphosphate + H(+)</text>
        <dbReference type="Rhea" id="RHEA:23708"/>
        <dbReference type="Rhea" id="RHEA-COMP:9602"/>
        <dbReference type="Rhea" id="RHEA-COMP:9603"/>
        <dbReference type="ChEBI" id="CHEBI:15378"/>
        <dbReference type="ChEBI" id="CHEBI:58405"/>
        <dbReference type="ChEBI" id="CHEBI:60033"/>
        <dbReference type="ChEBI" id="CHEBI:78435"/>
        <dbReference type="EC" id="2.4.99.28"/>
    </reaction>
</comment>
<gene>
    <name evidence="31" type="ORF">IAB71_04170</name>
</gene>
<feature type="compositionally biased region" description="Pro residues" evidence="27">
    <location>
        <begin position="780"/>
        <end position="790"/>
    </location>
</feature>
<dbReference type="Pfam" id="PF00912">
    <property type="entry name" value="Transgly"/>
    <property type="match status" value="1"/>
</dbReference>
<dbReference type="InterPro" id="IPR001460">
    <property type="entry name" value="PCN-bd_Tpept"/>
</dbReference>
<evidence type="ECO:0000256" key="9">
    <source>
        <dbReference type="ARBA" id="ARBA00022645"/>
    </source>
</evidence>
<evidence type="ECO:0000259" key="30">
    <source>
        <dbReference type="Pfam" id="PF00912"/>
    </source>
</evidence>
<dbReference type="InterPro" id="IPR023346">
    <property type="entry name" value="Lysozyme-like_dom_sf"/>
</dbReference>
<reference evidence="31" key="1">
    <citation type="submission" date="2020-10" db="EMBL/GenBank/DDBJ databases">
        <authorList>
            <person name="Gilroy R."/>
        </authorList>
    </citation>
    <scope>NUCLEOTIDE SEQUENCE</scope>
    <source>
        <strain evidence="31">CHK188-20938</strain>
    </source>
</reference>
<feature type="transmembrane region" description="Helical" evidence="28">
    <location>
        <begin position="33"/>
        <end position="53"/>
    </location>
</feature>
<keyword evidence="17" id="KW-0573">Peptidoglycan synthesis</keyword>
<keyword evidence="8" id="KW-1003">Cell membrane</keyword>
<dbReference type="GO" id="GO:0006508">
    <property type="term" value="P:proteolysis"/>
    <property type="evidence" value="ECO:0007669"/>
    <property type="project" value="UniProtKB-KW"/>
</dbReference>
<accession>A0A9D1TAE3</accession>
<comment type="subcellular location">
    <subcellularLocation>
        <location evidence="2">Cell membrane</location>
        <topology evidence="2">Single-pass type II membrane protein</topology>
    </subcellularLocation>
</comment>
<comment type="similarity">
    <text evidence="5">In the N-terminal section; belongs to the glycosyltransferase 51 family.</text>
</comment>
<dbReference type="PANTHER" id="PTHR32282:SF11">
    <property type="entry name" value="PENICILLIN-BINDING PROTEIN 1B"/>
    <property type="match status" value="1"/>
</dbReference>
<keyword evidence="16" id="KW-0735">Signal-anchor</keyword>
<dbReference type="InterPro" id="IPR036950">
    <property type="entry name" value="PBP_transglycosylase"/>
</dbReference>
<evidence type="ECO:0000256" key="7">
    <source>
        <dbReference type="ARBA" id="ARBA00018638"/>
    </source>
</evidence>
<comment type="catalytic activity">
    <reaction evidence="23">
        <text>Preferential cleavage: (Ac)2-L-Lys-D-Ala-|-D-Ala. Also transpeptidation of peptidyl-alanyl moieties that are N-acyl substituents of D-alanine.</text>
        <dbReference type="EC" id="3.4.16.4"/>
    </reaction>
</comment>
<comment type="caution">
    <text evidence="31">The sequence shown here is derived from an EMBL/GenBank/DDBJ whole genome shotgun (WGS) entry which is preliminary data.</text>
</comment>
<evidence type="ECO:0000256" key="1">
    <source>
        <dbReference type="ARBA" id="ARBA00002624"/>
    </source>
</evidence>
<evidence type="ECO:0000256" key="22">
    <source>
        <dbReference type="ARBA" id="ARBA00023316"/>
    </source>
</evidence>
<reference evidence="31" key="2">
    <citation type="journal article" date="2021" name="PeerJ">
        <title>Extensive microbial diversity within the chicken gut microbiome revealed by metagenomics and culture.</title>
        <authorList>
            <person name="Gilroy R."/>
            <person name="Ravi A."/>
            <person name="Getino M."/>
            <person name="Pursley I."/>
            <person name="Horton D.L."/>
            <person name="Alikhan N.F."/>
            <person name="Baker D."/>
            <person name="Gharbi K."/>
            <person name="Hall N."/>
            <person name="Watson M."/>
            <person name="Adriaenssens E.M."/>
            <person name="Foster-Nyarko E."/>
            <person name="Jarju S."/>
            <person name="Secka A."/>
            <person name="Antonio M."/>
            <person name="Oren A."/>
            <person name="Chaudhuri R.R."/>
            <person name="La Ragione R."/>
            <person name="Hildebrand F."/>
            <person name="Pallen M.J."/>
        </authorList>
    </citation>
    <scope>NUCLEOTIDE SEQUENCE</scope>
    <source>
        <strain evidence="31">CHK188-20938</strain>
    </source>
</reference>
<keyword evidence="15" id="KW-0133">Cell shape</keyword>
<evidence type="ECO:0000256" key="8">
    <source>
        <dbReference type="ARBA" id="ARBA00022475"/>
    </source>
</evidence>
<dbReference type="GO" id="GO:0071555">
    <property type="term" value="P:cell wall organization"/>
    <property type="evidence" value="ECO:0007669"/>
    <property type="project" value="UniProtKB-KW"/>
</dbReference>
<keyword evidence="12" id="KW-0808">Transferase</keyword>
<feature type="compositionally biased region" description="Low complexity" evidence="27">
    <location>
        <begin position="791"/>
        <end position="833"/>
    </location>
</feature>
<dbReference type="AlphaFoldDB" id="A0A9D1TAE3"/>
<evidence type="ECO:0000256" key="11">
    <source>
        <dbReference type="ARBA" id="ARBA00022676"/>
    </source>
</evidence>
<evidence type="ECO:0000256" key="2">
    <source>
        <dbReference type="ARBA" id="ARBA00004401"/>
    </source>
</evidence>